<keyword evidence="2" id="KW-1185">Reference proteome</keyword>
<reference evidence="1 2" key="1">
    <citation type="journal article" date="2021" name="BMC Genomics">
        <title>Datura genome reveals duplications of psychoactive alkaloid biosynthetic genes and high mutation rate following tissue culture.</title>
        <authorList>
            <person name="Rajewski A."/>
            <person name="Carter-House D."/>
            <person name="Stajich J."/>
            <person name="Litt A."/>
        </authorList>
    </citation>
    <scope>NUCLEOTIDE SEQUENCE [LARGE SCALE GENOMIC DNA]</scope>
    <source>
        <strain evidence="1">AR-01</strain>
    </source>
</reference>
<dbReference type="EMBL" id="JACEIK010002259">
    <property type="protein sequence ID" value="MCD9560065.1"/>
    <property type="molecule type" value="Genomic_DNA"/>
</dbReference>
<accession>A0ABS8UN70</accession>
<organism evidence="1 2">
    <name type="scientific">Datura stramonium</name>
    <name type="common">Jimsonweed</name>
    <name type="synonym">Common thornapple</name>
    <dbReference type="NCBI Taxonomy" id="4076"/>
    <lineage>
        <taxon>Eukaryota</taxon>
        <taxon>Viridiplantae</taxon>
        <taxon>Streptophyta</taxon>
        <taxon>Embryophyta</taxon>
        <taxon>Tracheophyta</taxon>
        <taxon>Spermatophyta</taxon>
        <taxon>Magnoliopsida</taxon>
        <taxon>eudicotyledons</taxon>
        <taxon>Gunneridae</taxon>
        <taxon>Pentapetalae</taxon>
        <taxon>asterids</taxon>
        <taxon>lamiids</taxon>
        <taxon>Solanales</taxon>
        <taxon>Solanaceae</taxon>
        <taxon>Solanoideae</taxon>
        <taxon>Datureae</taxon>
        <taxon>Datura</taxon>
    </lineage>
</organism>
<comment type="caution">
    <text evidence="1">The sequence shown here is derived from an EMBL/GenBank/DDBJ whole genome shotgun (WGS) entry which is preliminary data.</text>
</comment>
<protein>
    <submittedName>
        <fullName evidence="1">Uncharacterized protein</fullName>
    </submittedName>
</protein>
<name>A0ABS8UN70_DATST</name>
<evidence type="ECO:0000313" key="2">
    <source>
        <dbReference type="Proteomes" id="UP000823775"/>
    </source>
</evidence>
<dbReference type="Proteomes" id="UP000823775">
    <property type="component" value="Unassembled WGS sequence"/>
</dbReference>
<evidence type="ECO:0000313" key="1">
    <source>
        <dbReference type="EMBL" id="MCD9560065.1"/>
    </source>
</evidence>
<gene>
    <name evidence="1" type="ORF">HAX54_018498</name>
</gene>
<proteinExistence type="predicted"/>
<sequence>MSTNAGHIVGWACSRSQRINIGTGSEGTEQCYKTKDAKSQRTCTSVNYQSVDEANGKNGSLLDESRTKGPIHKVMMKASMLSSDLANQFSSVLCNNTRIITSPPSPAPVVASTSSLFSFTGCSATTFTHTFF</sequence>